<comment type="caution">
    <text evidence="1">The sequence shown here is derived from an EMBL/GenBank/DDBJ whole genome shotgun (WGS) entry which is preliminary data.</text>
</comment>
<gene>
    <name evidence="1" type="ORF">D5086_014762</name>
</gene>
<name>A0ACC4C084_POPAL</name>
<protein>
    <submittedName>
        <fullName evidence="1">Uncharacterized protein</fullName>
    </submittedName>
</protein>
<sequence>MGNKTTMRRPSDFESMGILASISSVGCVKKHPIRDLCLPLSLVIWRPGHSAESDVEKHSNNLTGKNSSHVAA</sequence>
<dbReference type="EMBL" id="RCHU02000007">
    <property type="protein sequence ID" value="KAL3583701.1"/>
    <property type="molecule type" value="Genomic_DNA"/>
</dbReference>
<organism evidence="1 2">
    <name type="scientific">Populus alba</name>
    <name type="common">White poplar</name>
    <dbReference type="NCBI Taxonomy" id="43335"/>
    <lineage>
        <taxon>Eukaryota</taxon>
        <taxon>Viridiplantae</taxon>
        <taxon>Streptophyta</taxon>
        <taxon>Embryophyta</taxon>
        <taxon>Tracheophyta</taxon>
        <taxon>Spermatophyta</taxon>
        <taxon>Magnoliopsida</taxon>
        <taxon>eudicotyledons</taxon>
        <taxon>Gunneridae</taxon>
        <taxon>Pentapetalae</taxon>
        <taxon>rosids</taxon>
        <taxon>fabids</taxon>
        <taxon>Malpighiales</taxon>
        <taxon>Salicaceae</taxon>
        <taxon>Saliceae</taxon>
        <taxon>Populus</taxon>
    </lineage>
</organism>
<reference evidence="1 2" key="1">
    <citation type="journal article" date="2024" name="Plant Biotechnol. J.">
        <title>Genome and CRISPR/Cas9 system of a widespread forest tree (Populus alba) in the world.</title>
        <authorList>
            <person name="Liu Y.J."/>
            <person name="Jiang P.F."/>
            <person name="Han X.M."/>
            <person name="Li X.Y."/>
            <person name="Wang H.M."/>
            <person name="Wang Y.J."/>
            <person name="Wang X.X."/>
            <person name="Zeng Q.Y."/>
        </authorList>
    </citation>
    <scope>NUCLEOTIDE SEQUENCE [LARGE SCALE GENOMIC DNA]</scope>
    <source>
        <strain evidence="2">cv. PAL-ZL1</strain>
    </source>
</reference>
<evidence type="ECO:0000313" key="1">
    <source>
        <dbReference type="EMBL" id="KAL3583701.1"/>
    </source>
</evidence>
<evidence type="ECO:0000313" key="2">
    <source>
        <dbReference type="Proteomes" id="UP000309997"/>
    </source>
</evidence>
<proteinExistence type="predicted"/>
<keyword evidence="2" id="KW-1185">Reference proteome</keyword>
<dbReference type="Proteomes" id="UP000309997">
    <property type="component" value="Unassembled WGS sequence"/>
</dbReference>
<accession>A0ACC4C084</accession>